<dbReference type="PROSITE" id="PS00092">
    <property type="entry name" value="N6_MTASE"/>
    <property type="match status" value="1"/>
</dbReference>
<dbReference type="FunCoup" id="A0A0F7IEZ8">
    <property type="interactions" value="60"/>
</dbReference>
<keyword evidence="4" id="KW-0949">S-adenosyl-L-methionine</keyword>
<gene>
    <name evidence="6" type="ORF">GAH_01078</name>
</gene>
<accession>A0A0F7IEZ8</accession>
<keyword evidence="3" id="KW-0808">Transferase</keyword>
<dbReference type="InParanoid" id="A0A0F7IEZ8"/>
<comment type="similarity">
    <text evidence="1">Belongs to the eukaryotic/archaeal PrmC-related family.</text>
</comment>
<dbReference type="CDD" id="cd02440">
    <property type="entry name" value="AdoMet_MTases"/>
    <property type="match status" value="1"/>
</dbReference>
<dbReference type="PANTHER" id="PTHR45875:SF1">
    <property type="entry name" value="METHYLTRANSFERASE N6AMT1"/>
    <property type="match status" value="1"/>
</dbReference>
<dbReference type="GO" id="GO:0003676">
    <property type="term" value="F:nucleic acid binding"/>
    <property type="evidence" value="ECO:0007669"/>
    <property type="project" value="InterPro"/>
</dbReference>
<evidence type="ECO:0000259" key="5">
    <source>
        <dbReference type="Pfam" id="PF05175"/>
    </source>
</evidence>
<evidence type="ECO:0000313" key="7">
    <source>
        <dbReference type="Proteomes" id="UP000034723"/>
    </source>
</evidence>
<dbReference type="AlphaFoldDB" id="A0A0F7IEZ8"/>
<dbReference type="InterPro" id="IPR029063">
    <property type="entry name" value="SAM-dependent_MTases_sf"/>
</dbReference>
<dbReference type="HOGENOM" id="CLU_018398_6_2_2"/>
<keyword evidence="2 6" id="KW-0489">Methyltransferase</keyword>
<protein>
    <submittedName>
        <fullName evidence="6">HemK-related putative methylase</fullName>
    </submittedName>
</protein>
<dbReference type="GO" id="GO:0035657">
    <property type="term" value="C:eRF1 methyltransferase complex"/>
    <property type="evidence" value="ECO:0007669"/>
    <property type="project" value="TreeGrafter"/>
</dbReference>
<evidence type="ECO:0000256" key="4">
    <source>
        <dbReference type="ARBA" id="ARBA00022691"/>
    </source>
</evidence>
<dbReference type="PANTHER" id="PTHR45875">
    <property type="entry name" value="METHYLTRANSFERASE N6AMT1"/>
    <property type="match status" value="1"/>
</dbReference>
<dbReference type="InterPro" id="IPR002052">
    <property type="entry name" value="DNA_methylase_N6_adenine_CS"/>
</dbReference>
<proteinExistence type="inferred from homology"/>
<dbReference type="KEGG" id="gah:GAH_01078"/>
<evidence type="ECO:0000256" key="3">
    <source>
        <dbReference type="ARBA" id="ARBA00022679"/>
    </source>
</evidence>
<keyword evidence="7" id="KW-1185">Reference proteome</keyword>
<dbReference type="GO" id="GO:0008757">
    <property type="term" value="F:S-adenosylmethionine-dependent methyltransferase activity"/>
    <property type="evidence" value="ECO:0007669"/>
    <property type="project" value="TreeGrafter"/>
</dbReference>
<sequence length="194" mass="22564">MRDRKTFLRRFTRDCQNVYEPAEDSELLLECALKEVRKSDSVLEVGTGSGFVSYFLQERCSFLLATDINPHAARCARSFGIECVITDLARGIKKRFDLILFNPPYLRLEDWERRGDWLEKAIDGGKDGVEVTVRFLEEIADNLSENGRIIIISSSTTFDSLRDYLSRSKYEWEIVGKKKLFFEELYALKLRLKL</sequence>
<dbReference type="PATRIC" id="fig|113653.22.peg.1074"/>
<evidence type="ECO:0000256" key="1">
    <source>
        <dbReference type="ARBA" id="ARBA00006149"/>
    </source>
</evidence>
<dbReference type="STRING" id="113653.GAH_01078"/>
<dbReference type="OrthoDB" id="27149at2157"/>
<evidence type="ECO:0000313" key="6">
    <source>
        <dbReference type="EMBL" id="AKG91603.1"/>
    </source>
</evidence>
<evidence type="ECO:0000256" key="2">
    <source>
        <dbReference type="ARBA" id="ARBA00022603"/>
    </source>
</evidence>
<feature type="domain" description="Methyltransferase small" evidence="5">
    <location>
        <begin position="25"/>
        <end position="105"/>
    </location>
</feature>
<dbReference type="NCBIfam" id="TIGR00537">
    <property type="entry name" value="hemK_rel_arch"/>
    <property type="match status" value="1"/>
</dbReference>
<dbReference type="EMBL" id="CP011267">
    <property type="protein sequence ID" value="AKG91603.1"/>
    <property type="molecule type" value="Genomic_DNA"/>
</dbReference>
<name>A0A0F7IEZ8_9EURY</name>
<dbReference type="InterPro" id="IPR004557">
    <property type="entry name" value="PrmC-related"/>
</dbReference>
<dbReference type="SUPFAM" id="SSF53335">
    <property type="entry name" value="S-adenosyl-L-methionine-dependent methyltransferases"/>
    <property type="match status" value="1"/>
</dbReference>
<dbReference type="GO" id="GO:0032259">
    <property type="term" value="P:methylation"/>
    <property type="evidence" value="ECO:0007669"/>
    <property type="project" value="UniProtKB-KW"/>
</dbReference>
<reference evidence="6 7" key="1">
    <citation type="submission" date="2015-04" db="EMBL/GenBank/DDBJ databases">
        <title>The complete genome sequence of the hyperthermophilic, obligate iron-reducing archaeon Geoglobus ahangari strain 234T.</title>
        <authorList>
            <person name="Manzella M.P."/>
            <person name="Holmes D.E."/>
            <person name="Rocheleau J.M."/>
            <person name="Chung A."/>
            <person name="Reguera G."/>
            <person name="Kashefi K."/>
        </authorList>
    </citation>
    <scope>NUCLEOTIDE SEQUENCE [LARGE SCALE GENOMIC DNA]</scope>
    <source>
        <strain evidence="6 7">234</strain>
    </source>
</reference>
<organism evidence="6 7">
    <name type="scientific">Geoglobus ahangari</name>
    <dbReference type="NCBI Taxonomy" id="113653"/>
    <lineage>
        <taxon>Archaea</taxon>
        <taxon>Methanobacteriati</taxon>
        <taxon>Methanobacteriota</taxon>
        <taxon>Archaeoglobi</taxon>
        <taxon>Archaeoglobales</taxon>
        <taxon>Archaeoglobaceae</taxon>
        <taxon>Geoglobus</taxon>
    </lineage>
</organism>
<dbReference type="GO" id="GO:0008276">
    <property type="term" value="F:protein methyltransferase activity"/>
    <property type="evidence" value="ECO:0007669"/>
    <property type="project" value="TreeGrafter"/>
</dbReference>
<dbReference type="Pfam" id="PF05175">
    <property type="entry name" value="MTS"/>
    <property type="match status" value="1"/>
</dbReference>
<dbReference type="Proteomes" id="UP000034723">
    <property type="component" value="Chromosome"/>
</dbReference>
<dbReference type="InterPro" id="IPR007848">
    <property type="entry name" value="Small_mtfrase_dom"/>
</dbReference>
<dbReference type="InterPro" id="IPR052190">
    <property type="entry name" value="Euk-Arch_PrmC-MTase"/>
</dbReference>
<dbReference type="Gene3D" id="3.40.50.150">
    <property type="entry name" value="Vaccinia Virus protein VP39"/>
    <property type="match status" value="1"/>
</dbReference>